<organism evidence="20 21">
    <name type="scientific">Parenemella sanctibonifatiensis</name>
    <dbReference type="NCBI Taxonomy" id="2016505"/>
    <lineage>
        <taxon>Bacteria</taxon>
        <taxon>Bacillati</taxon>
        <taxon>Actinomycetota</taxon>
        <taxon>Actinomycetes</taxon>
        <taxon>Propionibacteriales</taxon>
        <taxon>Propionibacteriaceae</taxon>
        <taxon>Parenemella</taxon>
    </lineage>
</organism>
<dbReference type="Gene3D" id="3.30.56.10">
    <property type="match status" value="2"/>
</dbReference>
<feature type="binding site" evidence="15">
    <location>
        <position position="475"/>
    </location>
    <ligand>
        <name>Mg(2+)</name>
        <dbReference type="ChEBI" id="CHEBI:18420"/>
        <note>shared with alpha subunit</note>
    </ligand>
</feature>
<feature type="binding site" evidence="15">
    <location>
        <position position="485"/>
    </location>
    <ligand>
        <name>Mg(2+)</name>
        <dbReference type="ChEBI" id="CHEBI:18420"/>
        <note>shared with alpha subunit</note>
    </ligand>
</feature>
<keyword evidence="12 15" id="KW-0648">Protein biosynthesis</keyword>
<dbReference type="PANTHER" id="PTHR10947:SF0">
    <property type="entry name" value="PHENYLALANINE--TRNA LIGASE BETA SUBUNIT"/>
    <property type="match status" value="1"/>
</dbReference>
<comment type="subunit">
    <text evidence="3 15">Tetramer of two alpha and two beta subunits.</text>
</comment>
<evidence type="ECO:0000259" key="18">
    <source>
        <dbReference type="PROSITE" id="PS51447"/>
    </source>
</evidence>
<accession>A0A255EEL9</accession>
<evidence type="ECO:0000256" key="10">
    <source>
        <dbReference type="ARBA" id="ARBA00022842"/>
    </source>
</evidence>
<keyword evidence="10 15" id="KW-0460">Magnesium</keyword>
<evidence type="ECO:0000256" key="8">
    <source>
        <dbReference type="ARBA" id="ARBA00022741"/>
    </source>
</evidence>
<keyword evidence="8 15" id="KW-0547">Nucleotide-binding</keyword>
<feature type="domain" description="FDX-ACB" evidence="18">
    <location>
        <begin position="747"/>
        <end position="840"/>
    </location>
</feature>
<dbReference type="InterPro" id="IPR033714">
    <property type="entry name" value="tRNA_bind_bactPheRS"/>
</dbReference>
<feature type="binding site" evidence="15">
    <location>
        <position position="484"/>
    </location>
    <ligand>
        <name>Mg(2+)</name>
        <dbReference type="ChEBI" id="CHEBI:18420"/>
        <note>shared with alpha subunit</note>
    </ligand>
</feature>
<dbReference type="EMBL" id="NMVI01000007">
    <property type="protein sequence ID" value="OYN89996.1"/>
    <property type="molecule type" value="Genomic_DNA"/>
</dbReference>
<evidence type="ECO:0000256" key="7">
    <source>
        <dbReference type="ARBA" id="ARBA00022723"/>
    </source>
</evidence>
<evidence type="ECO:0000259" key="19">
    <source>
        <dbReference type="PROSITE" id="PS51483"/>
    </source>
</evidence>
<keyword evidence="7 15" id="KW-0479">Metal-binding</keyword>
<dbReference type="InterPro" id="IPR005146">
    <property type="entry name" value="B3/B4_tRNA-bd"/>
</dbReference>
<keyword evidence="11 16" id="KW-0694">RNA-binding</keyword>
<reference evidence="20 21" key="1">
    <citation type="submission" date="2017-07" db="EMBL/GenBank/DDBJ databases">
        <title>Draft whole genome sequences of clinical Proprionibacteriaceae strains.</title>
        <authorList>
            <person name="Bernier A.-M."/>
            <person name="Bernard K."/>
            <person name="Domingo M.-C."/>
        </authorList>
    </citation>
    <scope>NUCLEOTIDE SEQUENCE [LARGE SCALE GENOMIC DNA]</scope>
    <source>
        <strain evidence="20 21">NML 160184</strain>
    </source>
</reference>
<dbReference type="RefSeq" id="WP_094449677.1">
    <property type="nucleotide sequence ID" value="NZ_NMVI01000007.1"/>
</dbReference>
<dbReference type="SMART" id="SM00896">
    <property type="entry name" value="FDX-ACB"/>
    <property type="match status" value="1"/>
</dbReference>
<dbReference type="InterPro" id="IPR002547">
    <property type="entry name" value="tRNA-bd_dom"/>
</dbReference>
<protein>
    <recommendedName>
        <fullName evidence="15">Phenylalanine--tRNA ligase beta subunit</fullName>
        <ecNumber evidence="15">6.1.1.20</ecNumber>
    </recommendedName>
    <alternativeName>
        <fullName evidence="15">Phenylalanyl-tRNA synthetase beta subunit</fullName>
        <shortName evidence="15">PheRS</shortName>
    </alternativeName>
</protein>
<dbReference type="GO" id="GO:0004826">
    <property type="term" value="F:phenylalanine-tRNA ligase activity"/>
    <property type="evidence" value="ECO:0007669"/>
    <property type="project" value="UniProtKB-UniRule"/>
</dbReference>
<dbReference type="PROSITE" id="PS51483">
    <property type="entry name" value="B5"/>
    <property type="match status" value="1"/>
</dbReference>
<dbReference type="Gene3D" id="2.40.50.140">
    <property type="entry name" value="Nucleic acid-binding proteins"/>
    <property type="match status" value="1"/>
</dbReference>
<evidence type="ECO:0000256" key="6">
    <source>
        <dbReference type="ARBA" id="ARBA00022598"/>
    </source>
</evidence>
<evidence type="ECO:0000256" key="5">
    <source>
        <dbReference type="ARBA" id="ARBA00022555"/>
    </source>
</evidence>
<dbReference type="InterPro" id="IPR036690">
    <property type="entry name" value="Fdx_antiC-bd_sf"/>
</dbReference>
<dbReference type="InterPro" id="IPR012340">
    <property type="entry name" value="NA-bd_OB-fold"/>
</dbReference>
<evidence type="ECO:0000256" key="14">
    <source>
        <dbReference type="ARBA" id="ARBA00049255"/>
    </source>
</evidence>
<evidence type="ECO:0000256" key="2">
    <source>
        <dbReference type="ARBA" id="ARBA00008653"/>
    </source>
</evidence>
<dbReference type="Proteomes" id="UP000216533">
    <property type="component" value="Unassembled WGS sequence"/>
</dbReference>
<dbReference type="InterPro" id="IPR005147">
    <property type="entry name" value="tRNA_synthase_B5-dom"/>
</dbReference>
<comment type="similarity">
    <text evidence="2 15">Belongs to the phenylalanyl-tRNA synthetase beta subunit family. Type 1 subfamily.</text>
</comment>
<dbReference type="Pfam" id="PF03484">
    <property type="entry name" value="B5"/>
    <property type="match status" value="1"/>
</dbReference>
<evidence type="ECO:0000256" key="12">
    <source>
        <dbReference type="ARBA" id="ARBA00022917"/>
    </source>
</evidence>
<dbReference type="Gene3D" id="3.30.70.380">
    <property type="entry name" value="Ferrodoxin-fold anticodon-binding domain"/>
    <property type="match status" value="1"/>
</dbReference>
<keyword evidence="13 15" id="KW-0030">Aminoacyl-tRNA synthetase</keyword>
<dbReference type="SUPFAM" id="SSF46955">
    <property type="entry name" value="Putative DNA-binding domain"/>
    <property type="match status" value="1"/>
</dbReference>
<comment type="subcellular location">
    <subcellularLocation>
        <location evidence="1 15">Cytoplasm</location>
    </subcellularLocation>
</comment>
<dbReference type="CDD" id="cd00769">
    <property type="entry name" value="PheRS_beta_core"/>
    <property type="match status" value="1"/>
</dbReference>
<keyword evidence="6 15" id="KW-0436">Ligase</keyword>
<dbReference type="PROSITE" id="PS50886">
    <property type="entry name" value="TRBD"/>
    <property type="match status" value="1"/>
</dbReference>
<evidence type="ECO:0000259" key="17">
    <source>
        <dbReference type="PROSITE" id="PS50886"/>
    </source>
</evidence>
<dbReference type="PANTHER" id="PTHR10947">
    <property type="entry name" value="PHENYLALANYL-TRNA SYNTHETASE BETA CHAIN AND LEUCINE-RICH REPEAT-CONTAINING PROTEIN 47"/>
    <property type="match status" value="1"/>
</dbReference>
<dbReference type="GO" id="GO:0005524">
    <property type="term" value="F:ATP binding"/>
    <property type="evidence" value="ECO:0007669"/>
    <property type="project" value="UniProtKB-UniRule"/>
</dbReference>
<dbReference type="CDD" id="cd02796">
    <property type="entry name" value="tRNA_bind_bactPheRS"/>
    <property type="match status" value="1"/>
</dbReference>
<dbReference type="Pfam" id="PF17759">
    <property type="entry name" value="tRNA_synthFbeta"/>
    <property type="match status" value="1"/>
</dbReference>
<feature type="binding site" evidence="15">
    <location>
        <position position="481"/>
    </location>
    <ligand>
        <name>Mg(2+)</name>
        <dbReference type="ChEBI" id="CHEBI:18420"/>
        <note>shared with alpha subunit</note>
    </ligand>
</feature>
<feature type="domain" description="B5" evidence="19">
    <location>
        <begin position="422"/>
        <end position="497"/>
    </location>
</feature>
<dbReference type="GO" id="GO:0000049">
    <property type="term" value="F:tRNA binding"/>
    <property type="evidence" value="ECO:0007669"/>
    <property type="project" value="UniProtKB-UniRule"/>
</dbReference>
<dbReference type="SMART" id="SM00874">
    <property type="entry name" value="B5"/>
    <property type="match status" value="1"/>
</dbReference>
<dbReference type="InterPro" id="IPR009061">
    <property type="entry name" value="DNA-bd_dom_put_sf"/>
</dbReference>
<evidence type="ECO:0000256" key="15">
    <source>
        <dbReference type="HAMAP-Rule" id="MF_00283"/>
    </source>
</evidence>
<name>A0A255EEL9_9ACTN</name>
<dbReference type="SUPFAM" id="SSF50249">
    <property type="entry name" value="Nucleic acid-binding proteins"/>
    <property type="match status" value="1"/>
</dbReference>
<dbReference type="SUPFAM" id="SSF55681">
    <property type="entry name" value="Class II aaRS and biotin synthetases"/>
    <property type="match status" value="1"/>
</dbReference>
<keyword evidence="5 16" id="KW-0820">tRNA-binding</keyword>
<dbReference type="Pfam" id="PF03483">
    <property type="entry name" value="B3_4"/>
    <property type="match status" value="1"/>
</dbReference>
<evidence type="ECO:0000256" key="3">
    <source>
        <dbReference type="ARBA" id="ARBA00011209"/>
    </source>
</evidence>
<dbReference type="InterPro" id="IPR045864">
    <property type="entry name" value="aa-tRNA-synth_II/BPL/LPL"/>
</dbReference>
<keyword evidence="9 15" id="KW-0067">ATP-binding</keyword>
<comment type="catalytic activity">
    <reaction evidence="14 15">
        <text>tRNA(Phe) + L-phenylalanine + ATP = L-phenylalanyl-tRNA(Phe) + AMP + diphosphate + H(+)</text>
        <dbReference type="Rhea" id="RHEA:19413"/>
        <dbReference type="Rhea" id="RHEA-COMP:9668"/>
        <dbReference type="Rhea" id="RHEA-COMP:9699"/>
        <dbReference type="ChEBI" id="CHEBI:15378"/>
        <dbReference type="ChEBI" id="CHEBI:30616"/>
        <dbReference type="ChEBI" id="CHEBI:33019"/>
        <dbReference type="ChEBI" id="CHEBI:58095"/>
        <dbReference type="ChEBI" id="CHEBI:78442"/>
        <dbReference type="ChEBI" id="CHEBI:78531"/>
        <dbReference type="ChEBI" id="CHEBI:456215"/>
        <dbReference type="EC" id="6.1.1.20"/>
    </reaction>
</comment>
<comment type="cofactor">
    <cofactor evidence="15">
        <name>Mg(2+)</name>
        <dbReference type="ChEBI" id="CHEBI:18420"/>
    </cofactor>
    <text evidence="15">Binds 2 magnesium ions per tetramer.</text>
</comment>
<evidence type="ECO:0000256" key="11">
    <source>
        <dbReference type="ARBA" id="ARBA00022884"/>
    </source>
</evidence>
<dbReference type="InterPro" id="IPR041616">
    <property type="entry name" value="PheRS_beta_core"/>
</dbReference>
<dbReference type="Pfam" id="PF03147">
    <property type="entry name" value="FDX-ACB"/>
    <property type="match status" value="1"/>
</dbReference>
<evidence type="ECO:0000256" key="9">
    <source>
        <dbReference type="ARBA" id="ARBA00022840"/>
    </source>
</evidence>
<dbReference type="InterPro" id="IPR005121">
    <property type="entry name" value="Fdx_antiC-bd"/>
</dbReference>
<dbReference type="AlphaFoldDB" id="A0A255EEL9"/>
<dbReference type="Gene3D" id="3.30.930.10">
    <property type="entry name" value="Bira Bifunctional Protein, Domain 2"/>
    <property type="match status" value="1"/>
</dbReference>
<dbReference type="GO" id="GO:0000287">
    <property type="term" value="F:magnesium ion binding"/>
    <property type="evidence" value="ECO:0007669"/>
    <property type="project" value="UniProtKB-UniRule"/>
</dbReference>
<dbReference type="SMART" id="SM00873">
    <property type="entry name" value="B3_4"/>
    <property type="match status" value="1"/>
</dbReference>
<evidence type="ECO:0000256" key="4">
    <source>
        <dbReference type="ARBA" id="ARBA00022490"/>
    </source>
</evidence>
<dbReference type="FunFam" id="3.30.70.380:FF:000001">
    <property type="entry name" value="Phenylalanine--tRNA ligase beta subunit"/>
    <property type="match status" value="1"/>
</dbReference>
<dbReference type="GO" id="GO:0006432">
    <property type="term" value="P:phenylalanyl-tRNA aminoacylation"/>
    <property type="evidence" value="ECO:0007669"/>
    <property type="project" value="UniProtKB-UniRule"/>
</dbReference>
<gene>
    <name evidence="15" type="primary">pheT</name>
    <name evidence="20" type="ORF">CGZ92_01790</name>
</gene>
<proteinExistence type="inferred from homology"/>
<dbReference type="PROSITE" id="PS51447">
    <property type="entry name" value="FDX_ACB"/>
    <property type="match status" value="1"/>
</dbReference>
<dbReference type="SUPFAM" id="SSF54991">
    <property type="entry name" value="Anticodon-binding domain of PheRS"/>
    <property type="match status" value="1"/>
</dbReference>
<dbReference type="Gene3D" id="3.50.40.10">
    <property type="entry name" value="Phenylalanyl-trna Synthetase, Chain B, domain 3"/>
    <property type="match status" value="1"/>
</dbReference>
<evidence type="ECO:0000313" key="21">
    <source>
        <dbReference type="Proteomes" id="UP000216533"/>
    </source>
</evidence>
<dbReference type="InterPro" id="IPR020825">
    <property type="entry name" value="Phe-tRNA_synthase-like_B3/B4"/>
</dbReference>
<dbReference type="HAMAP" id="MF_00283">
    <property type="entry name" value="Phe_tRNA_synth_beta1"/>
    <property type="match status" value="1"/>
</dbReference>
<dbReference type="GO" id="GO:0009328">
    <property type="term" value="C:phenylalanine-tRNA ligase complex"/>
    <property type="evidence" value="ECO:0007669"/>
    <property type="project" value="TreeGrafter"/>
</dbReference>
<dbReference type="InterPro" id="IPR045060">
    <property type="entry name" value="Phe-tRNA-ligase_IIc_bsu"/>
</dbReference>
<dbReference type="SUPFAM" id="SSF56037">
    <property type="entry name" value="PheT/TilS domain"/>
    <property type="match status" value="1"/>
</dbReference>
<feature type="domain" description="TRNA-binding" evidence="17">
    <location>
        <begin position="41"/>
        <end position="168"/>
    </location>
</feature>
<keyword evidence="4 15" id="KW-0963">Cytoplasm</keyword>
<dbReference type="NCBIfam" id="TIGR00472">
    <property type="entry name" value="pheT_bact"/>
    <property type="match status" value="1"/>
</dbReference>
<dbReference type="EC" id="6.1.1.20" evidence="15"/>
<evidence type="ECO:0000256" key="13">
    <source>
        <dbReference type="ARBA" id="ARBA00023146"/>
    </source>
</evidence>
<dbReference type="InterPro" id="IPR004532">
    <property type="entry name" value="Phe-tRNA-ligase_IIc_bsu_bact"/>
</dbReference>
<comment type="caution">
    <text evidence="20">The sequence shown here is derived from an EMBL/GenBank/DDBJ whole genome shotgun (WGS) entry which is preliminary data.</text>
</comment>
<evidence type="ECO:0000313" key="20">
    <source>
        <dbReference type="EMBL" id="OYN89996.1"/>
    </source>
</evidence>
<evidence type="ECO:0000256" key="1">
    <source>
        <dbReference type="ARBA" id="ARBA00004496"/>
    </source>
</evidence>
<sequence>MKAPVSWLREYVALPDSLTTEQLRDTFVRLGIEVEDIATGSEVTGPVVVGRVLSLVPEEQKNGKTINWCTVDVGAEHNTPAFGPDGADGRGIVCGAHNFSVGDQVVVALPGSVLPGDFAIAARKTYGHLSDGMICAADELGLPDDGSDGVIVLSEELLDGAVPGDPALPLLGADEVVFDLEVTPDMAHCLSIRGLARELGQALQVSFTDPVGPDPVAADLAPVEGAIPVSIEDPRCRRFVALSVTGIDPTRPTPAFMSRRLAQSDIRSLSLPIDITNYVMLELGNPLHGYDAGKLTGGLGVRAARDGEQLTTLDDAVRTLAAGDLVIVDESGPIGLAGVMGGASTEMSEATTDVVIEAAAFDPASVSRTARTVKLTSESSKRFERGVDHGACVAAARRAAELLVRYAGGTISPDVTVAGEPEPMPSTTFGVDLPQRILGMPVTADQVVTALEGAGCTVARTGGEITVTPPTWRTDLVQPYDYVEEVGQKVGLENIVGILPRATGGRGYTARQRARRAVVHALADQGFVELLTLPWQSDHDLDMLGVSAADPRRSTVRVANPLAETSPDLRSTLLPGLLRAALRNTSRGIDDLAIFEVGSVFRAPEAPVPAPRPSLAQRPSTAELEQLAASVPPQPTHLGVLLTGAWVPTRPGQSAQPATWQHAVASVEAVARTLGVTLTRQNASHAPFHPGRCAEFRLGEVVVGHAGELHPSVLADLKAPERACAAEINLDLLLAHADEIGTIAPLSPHPVVKEDVALVVDAGTSAAEVERALVAGAGELLEEIRLFDVYAGEQLGEGKVSLAYALRFRASDRTLKDAEVATAREAAVAEAARLTGATLRA</sequence>
<evidence type="ECO:0000256" key="16">
    <source>
        <dbReference type="PROSITE-ProRule" id="PRU00209"/>
    </source>
</evidence>
<dbReference type="Pfam" id="PF01588">
    <property type="entry name" value="tRNA_bind"/>
    <property type="match status" value="1"/>
</dbReference>